<comment type="caution">
    <text evidence="5">The sequence shown here is derived from an EMBL/GenBank/DDBJ whole genome shotgun (WGS) entry which is preliminary data.</text>
</comment>
<evidence type="ECO:0000256" key="4">
    <source>
        <dbReference type="RuleBase" id="RU365031"/>
    </source>
</evidence>
<evidence type="ECO:0000256" key="3">
    <source>
        <dbReference type="ARBA" id="ARBA00023315"/>
    </source>
</evidence>
<evidence type="ECO:0000313" key="6">
    <source>
        <dbReference type="Proteomes" id="UP001501752"/>
    </source>
</evidence>
<dbReference type="EMBL" id="BAABIS010000001">
    <property type="protein sequence ID" value="GAA4861118.1"/>
    <property type="molecule type" value="Genomic_DNA"/>
</dbReference>
<evidence type="ECO:0000256" key="2">
    <source>
        <dbReference type="ARBA" id="ARBA00022679"/>
    </source>
</evidence>
<keyword evidence="2 4" id="KW-0808">Transferase</keyword>
<organism evidence="5 6">
    <name type="scientific">Kitasatospora terrestris</name>
    <dbReference type="NCBI Taxonomy" id="258051"/>
    <lineage>
        <taxon>Bacteria</taxon>
        <taxon>Bacillati</taxon>
        <taxon>Actinomycetota</taxon>
        <taxon>Actinomycetes</taxon>
        <taxon>Kitasatosporales</taxon>
        <taxon>Streptomycetaceae</taxon>
        <taxon>Kitasatospora</taxon>
    </lineage>
</organism>
<dbReference type="InterPro" id="IPR003679">
    <property type="entry name" value="Amioglycoside_AcTrfase"/>
</dbReference>
<dbReference type="Proteomes" id="UP001501752">
    <property type="component" value="Unassembled WGS sequence"/>
</dbReference>
<sequence length="268" mass="29960">MESPRTPGPGRAELVRDLRALGILPGEILLVHSALRTVGPIDGGPRTLLEALLEVLGPEGTLVVYTACPENSDTSRMARALTDHLDPQKRSDHQAAMPAYDRATTPSTPLLGWFSEEVRADPRAVRSEHPQTSFTAIGRDAARLTADHRLHSHLGPHSPVQQLYDRRARALLIGLPIWCCTPVHLAEYWLPDPPVQLYGCVMEDKWGRHWRHFQAVELRDGHLESLGVWLDRKLRERTEGPLGKAHCFVLPIRETVDSAFDFLRNGVV</sequence>
<keyword evidence="3 4" id="KW-0012">Acyltransferase</keyword>
<gene>
    <name evidence="5" type="ORF">GCM10023235_44020</name>
</gene>
<protein>
    <recommendedName>
        <fullName evidence="4">Aminoglycoside N(3)-acetyltransferase</fullName>
        <ecNumber evidence="4">2.3.1.-</ecNumber>
    </recommendedName>
</protein>
<comment type="catalytic activity">
    <reaction evidence="4">
        <text>a 2-deoxystreptamine antibiotic + acetyl-CoA = an N(3)-acetyl-2-deoxystreptamine antibiotic + CoA + H(+)</text>
        <dbReference type="Rhea" id="RHEA:12665"/>
        <dbReference type="ChEBI" id="CHEBI:15378"/>
        <dbReference type="ChEBI" id="CHEBI:57287"/>
        <dbReference type="ChEBI" id="CHEBI:57288"/>
        <dbReference type="ChEBI" id="CHEBI:57921"/>
        <dbReference type="ChEBI" id="CHEBI:77452"/>
        <dbReference type="EC" id="2.3.1.81"/>
    </reaction>
</comment>
<dbReference type="PANTHER" id="PTHR11104">
    <property type="entry name" value="AMINOGLYCOSIDE N3-ACETYLTRANSFERASE"/>
    <property type="match status" value="1"/>
</dbReference>
<comment type="similarity">
    <text evidence="1 4">Belongs to the antibiotic N-acetyltransferase family.</text>
</comment>
<dbReference type="RefSeq" id="WP_345698573.1">
    <property type="nucleotide sequence ID" value="NZ_BAABIS010000001.1"/>
</dbReference>
<dbReference type="SUPFAM" id="SSF110710">
    <property type="entry name" value="TTHA0583/YokD-like"/>
    <property type="match status" value="1"/>
</dbReference>
<dbReference type="PANTHER" id="PTHR11104:SF0">
    <property type="entry name" value="SPBETA PROPHAGE-DERIVED AMINOGLYCOSIDE N(3')-ACETYLTRANSFERASE-LIKE PROTEIN YOKD"/>
    <property type="match status" value="1"/>
</dbReference>
<keyword evidence="6" id="KW-1185">Reference proteome</keyword>
<dbReference type="Pfam" id="PF02522">
    <property type="entry name" value="Antibiotic_NAT"/>
    <property type="match status" value="1"/>
</dbReference>
<reference evidence="6" key="1">
    <citation type="journal article" date="2019" name="Int. J. Syst. Evol. Microbiol.">
        <title>The Global Catalogue of Microorganisms (GCM) 10K type strain sequencing project: providing services to taxonomists for standard genome sequencing and annotation.</title>
        <authorList>
            <consortium name="The Broad Institute Genomics Platform"/>
            <consortium name="The Broad Institute Genome Sequencing Center for Infectious Disease"/>
            <person name="Wu L."/>
            <person name="Ma J."/>
        </authorList>
    </citation>
    <scope>NUCLEOTIDE SEQUENCE [LARGE SCALE GENOMIC DNA]</scope>
    <source>
        <strain evidence="6">JCM 13006</strain>
    </source>
</reference>
<evidence type="ECO:0000313" key="5">
    <source>
        <dbReference type="EMBL" id="GAA4861118.1"/>
    </source>
</evidence>
<evidence type="ECO:0000256" key="1">
    <source>
        <dbReference type="ARBA" id="ARBA00006383"/>
    </source>
</evidence>
<accession>A0ABP9DVC7</accession>
<name>A0ABP9DVC7_9ACTN</name>
<proteinExistence type="inferred from homology"/>
<dbReference type="EC" id="2.3.1.-" evidence="4"/>
<dbReference type="InterPro" id="IPR028345">
    <property type="entry name" value="Antibiotic_NAT-like"/>
</dbReference>
<keyword evidence="4" id="KW-0046">Antibiotic resistance</keyword>